<sequence>MEQVALEQAVTASPPASHSPESPVWDVGQAVGQEGKAVQEGKAAQEDRQRVVHRQVDSLSDAEVVGSLSGVLEASRLAEAVQEDILVAVK</sequence>
<keyword evidence="3" id="KW-1185">Reference proteome</keyword>
<name>A0A5J4KJX0_9CHLR</name>
<proteinExistence type="predicted"/>
<feature type="region of interest" description="Disordered" evidence="1">
    <location>
        <begin position="1"/>
        <end position="50"/>
    </location>
</feature>
<protein>
    <submittedName>
        <fullName evidence="2">Uncharacterized protein</fullName>
    </submittedName>
</protein>
<comment type="caution">
    <text evidence="2">The sequence shown here is derived from an EMBL/GenBank/DDBJ whole genome shotgun (WGS) entry which is preliminary data.</text>
</comment>
<evidence type="ECO:0000256" key="1">
    <source>
        <dbReference type="SAM" id="MobiDB-lite"/>
    </source>
</evidence>
<gene>
    <name evidence="2" type="ORF">KDW_14740</name>
</gene>
<reference evidence="2 3" key="1">
    <citation type="submission" date="2019-10" db="EMBL/GenBank/DDBJ databases">
        <title>Dictyobacter vulcani sp. nov., within the class Ktedonobacteria, isolated from soil of volcanic Mt. Zao.</title>
        <authorList>
            <person name="Zheng Y."/>
            <person name="Wang C.M."/>
            <person name="Sakai Y."/>
            <person name="Abe K."/>
            <person name="Yokota A."/>
            <person name="Yabe S."/>
        </authorList>
    </citation>
    <scope>NUCLEOTIDE SEQUENCE [LARGE SCALE GENOMIC DNA]</scope>
    <source>
        <strain evidence="2 3">W12</strain>
    </source>
</reference>
<accession>A0A5J4KJX0</accession>
<feature type="compositionally biased region" description="Low complexity" evidence="1">
    <location>
        <begin position="12"/>
        <end position="23"/>
    </location>
</feature>
<dbReference type="EMBL" id="BKZW01000001">
    <property type="protein sequence ID" value="GER87312.1"/>
    <property type="molecule type" value="Genomic_DNA"/>
</dbReference>
<dbReference type="AlphaFoldDB" id="A0A5J4KJX0"/>
<evidence type="ECO:0000313" key="2">
    <source>
        <dbReference type="EMBL" id="GER87312.1"/>
    </source>
</evidence>
<dbReference type="Proteomes" id="UP000326912">
    <property type="component" value="Unassembled WGS sequence"/>
</dbReference>
<feature type="compositionally biased region" description="Basic and acidic residues" evidence="1">
    <location>
        <begin position="37"/>
        <end position="50"/>
    </location>
</feature>
<evidence type="ECO:0000313" key="3">
    <source>
        <dbReference type="Proteomes" id="UP000326912"/>
    </source>
</evidence>
<organism evidence="2 3">
    <name type="scientific">Dictyobacter vulcani</name>
    <dbReference type="NCBI Taxonomy" id="2607529"/>
    <lineage>
        <taxon>Bacteria</taxon>
        <taxon>Bacillati</taxon>
        <taxon>Chloroflexota</taxon>
        <taxon>Ktedonobacteria</taxon>
        <taxon>Ktedonobacterales</taxon>
        <taxon>Dictyobacteraceae</taxon>
        <taxon>Dictyobacter</taxon>
    </lineage>
</organism>